<feature type="compositionally biased region" description="Pro residues" evidence="8">
    <location>
        <begin position="13"/>
        <end position="26"/>
    </location>
</feature>
<dbReference type="EMBL" id="SZYD01000019">
    <property type="protein sequence ID" value="KAD2394402.1"/>
    <property type="molecule type" value="Genomic_DNA"/>
</dbReference>
<accession>A0A5N6LQ89</accession>
<sequence length="498" mass="55140">MDPNQNPNYYNPNTPPNRNPNTPPPNWVFSPSPINPFFDSNCYRPNFDSSPQGFYTFADYGSSQQPHGFTQLSQDEVVPETQPTTNAGPNTQPKQRRRHRRKQAADTEPAVGGSSCIEKWTTEEEFQLTKAWIDVSEDPIVGRNQKGPDFWSKIRNQFFQAMGRGEYRTNDMLSSKWRDMNLKVRKFNGIYSQKWQTRRSGQSDAMIELEAEDQYREEFNAPFSLQRRLVFFTFPDQILTMNSIKIFISFTMLIFMYSIPATLAASPPSPITLTPTPAPAPAPDYVNLTDLLSVAGPFSTFLKYLESTKVIETLQNQANNTEEGITLFVPKDKAFTSLKKPSLSNLTSDQLKQLCLFHALPHFYSLSDFKNLSDAGPVNTLAGGSYTLNFTDVTGTVKIGSGWTNTEISSSVHSTDPVAVYQVNKVLLPEAIFGTDIPPPAPAPVPVPDVAPVADAPIADGGKGSAAKAASSSPRIVGGSVWRWLMMVVVSVGVMVVL</sequence>
<keyword evidence="11" id="KW-1185">Reference proteome</keyword>
<protein>
    <recommendedName>
        <fullName evidence="9">FAS1 domain-containing protein</fullName>
    </recommendedName>
</protein>
<keyword evidence="4" id="KW-0336">GPI-anchor</keyword>
<feature type="region of interest" description="Disordered" evidence="8">
    <location>
        <begin position="76"/>
        <end position="114"/>
    </location>
</feature>
<evidence type="ECO:0000313" key="11">
    <source>
        <dbReference type="Proteomes" id="UP000326396"/>
    </source>
</evidence>
<proteinExistence type="inferred from homology"/>
<keyword evidence="3" id="KW-1003">Cell membrane</keyword>
<evidence type="ECO:0000256" key="2">
    <source>
        <dbReference type="ARBA" id="ARBA00007843"/>
    </source>
</evidence>
<dbReference type="InterPro" id="IPR000782">
    <property type="entry name" value="FAS1_domain"/>
</dbReference>
<dbReference type="Gene3D" id="2.30.180.10">
    <property type="entry name" value="FAS1 domain"/>
    <property type="match status" value="1"/>
</dbReference>
<evidence type="ECO:0000256" key="1">
    <source>
        <dbReference type="ARBA" id="ARBA00004609"/>
    </source>
</evidence>
<evidence type="ECO:0000256" key="7">
    <source>
        <dbReference type="ARBA" id="ARBA00024686"/>
    </source>
</evidence>
<evidence type="ECO:0000256" key="4">
    <source>
        <dbReference type="ARBA" id="ARBA00022622"/>
    </source>
</evidence>
<dbReference type="Proteomes" id="UP000326396">
    <property type="component" value="Linkage Group LG9"/>
</dbReference>
<evidence type="ECO:0000256" key="6">
    <source>
        <dbReference type="ARBA" id="ARBA00023136"/>
    </source>
</evidence>
<comment type="function">
    <text evidence="7">May be a cell surface adhesion protein.</text>
</comment>
<evidence type="ECO:0000256" key="8">
    <source>
        <dbReference type="SAM" id="MobiDB-lite"/>
    </source>
</evidence>
<keyword evidence="5" id="KW-0732">Signal</keyword>
<feature type="compositionally biased region" description="Polar residues" evidence="8">
    <location>
        <begin position="81"/>
        <end position="93"/>
    </location>
</feature>
<dbReference type="OrthoDB" id="286301at2759"/>
<evidence type="ECO:0000256" key="5">
    <source>
        <dbReference type="ARBA" id="ARBA00022729"/>
    </source>
</evidence>
<keyword evidence="4" id="KW-0325">Glycoprotein</keyword>
<gene>
    <name evidence="10" type="ORF">E3N88_41379</name>
</gene>
<dbReference type="Pfam" id="PF02469">
    <property type="entry name" value="Fasciclin"/>
    <property type="match status" value="1"/>
</dbReference>
<dbReference type="InterPro" id="IPR045003">
    <property type="entry name" value="FLA_A"/>
</dbReference>
<dbReference type="PROSITE" id="PS50213">
    <property type="entry name" value="FAS1"/>
    <property type="match status" value="1"/>
</dbReference>
<dbReference type="PANTHER" id="PTHR32077">
    <property type="entry name" value="FASCICLIN-LIKE ARABINOGALACTAN PROTEIN"/>
    <property type="match status" value="1"/>
</dbReference>
<dbReference type="SUPFAM" id="SSF82153">
    <property type="entry name" value="FAS1 domain"/>
    <property type="match status" value="1"/>
</dbReference>
<evidence type="ECO:0000256" key="3">
    <source>
        <dbReference type="ARBA" id="ARBA00022475"/>
    </source>
</evidence>
<feature type="region of interest" description="Disordered" evidence="8">
    <location>
        <begin position="1"/>
        <end position="28"/>
    </location>
</feature>
<dbReference type="GO" id="GO:0098552">
    <property type="term" value="C:side of membrane"/>
    <property type="evidence" value="ECO:0007669"/>
    <property type="project" value="UniProtKB-KW"/>
</dbReference>
<comment type="similarity">
    <text evidence="2">Belongs to the fasciclin-like AGP family.</text>
</comment>
<comment type="caution">
    <text evidence="10">The sequence shown here is derived from an EMBL/GenBank/DDBJ whole genome shotgun (WGS) entry which is preliminary data.</text>
</comment>
<dbReference type="SMART" id="SM00554">
    <property type="entry name" value="FAS1"/>
    <property type="match status" value="1"/>
</dbReference>
<comment type="subcellular location">
    <subcellularLocation>
        <location evidence="1">Cell membrane</location>
        <topology evidence="1">Lipid-anchor</topology>
        <topology evidence="1">GPI-anchor</topology>
    </subcellularLocation>
</comment>
<dbReference type="FunFam" id="2.30.180.10:FF:000012">
    <property type="entry name" value="Fasciclin-like arabinogalactan protein 7"/>
    <property type="match status" value="1"/>
</dbReference>
<dbReference type="GO" id="GO:0005886">
    <property type="term" value="C:plasma membrane"/>
    <property type="evidence" value="ECO:0007669"/>
    <property type="project" value="UniProtKB-SubCell"/>
</dbReference>
<dbReference type="InterPro" id="IPR036378">
    <property type="entry name" value="FAS1_dom_sf"/>
</dbReference>
<reference evidence="10 11" key="1">
    <citation type="submission" date="2019-05" db="EMBL/GenBank/DDBJ databases">
        <title>Mikania micrantha, genome provides insights into the molecular mechanism of rapid growth.</title>
        <authorList>
            <person name="Liu B."/>
        </authorList>
    </citation>
    <scope>NUCLEOTIDE SEQUENCE [LARGE SCALE GENOMIC DNA]</scope>
    <source>
        <strain evidence="10">NLD-2019</strain>
        <tissue evidence="10">Leaf</tissue>
    </source>
</reference>
<dbReference type="GO" id="GO:0009834">
    <property type="term" value="P:plant-type secondary cell wall biogenesis"/>
    <property type="evidence" value="ECO:0007669"/>
    <property type="project" value="TreeGrafter"/>
</dbReference>
<keyword evidence="4" id="KW-0449">Lipoprotein</keyword>
<dbReference type="AlphaFoldDB" id="A0A5N6LQ89"/>
<dbReference type="PANTHER" id="PTHR32077:SF3">
    <property type="entry name" value="FASCICLIN-LIKE ARABINOGALACTAN PROTEIN 7"/>
    <property type="match status" value="1"/>
</dbReference>
<evidence type="ECO:0000313" key="10">
    <source>
        <dbReference type="EMBL" id="KAD2394402.1"/>
    </source>
</evidence>
<keyword evidence="6" id="KW-0472">Membrane</keyword>
<name>A0A5N6LQ89_9ASTR</name>
<feature type="compositionally biased region" description="Low complexity" evidence="8">
    <location>
        <begin position="1"/>
        <end position="12"/>
    </location>
</feature>
<organism evidence="10 11">
    <name type="scientific">Mikania micrantha</name>
    <name type="common">bitter vine</name>
    <dbReference type="NCBI Taxonomy" id="192012"/>
    <lineage>
        <taxon>Eukaryota</taxon>
        <taxon>Viridiplantae</taxon>
        <taxon>Streptophyta</taxon>
        <taxon>Embryophyta</taxon>
        <taxon>Tracheophyta</taxon>
        <taxon>Spermatophyta</taxon>
        <taxon>Magnoliopsida</taxon>
        <taxon>eudicotyledons</taxon>
        <taxon>Gunneridae</taxon>
        <taxon>Pentapetalae</taxon>
        <taxon>asterids</taxon>
        <taxon>campanulids</taxon>
        <taxon>Asterales</taxon>
        <taxon>Asteraceae</taxon>
        <taxon>Asteroideae</taxon>
        <taxon>Heliantheae alliance</taxon>
        <taxon>Eupatorieae</taxon>
        <taxon>Mikania</taxon>
    </lineage>
</organism>
<evidence type="ECO:0000259" key="9">
    <source>
        <dbReference type="PROSITE" id="PS50213"/>
    </source>
</evidence>
<feature type="domain" description="FAS1" evidence="9">
    <location>
        <begin position="285"/>
        <end position="427"/>
    </location>
</feature>